<evidence type="ECO:0000256" key="4">
    <source>
        <dbReference type="ARBA" id="ARBA00023235"/>
    </source>
</evidence>
<evidence type="ECO:0000256" key="6">
    <source>
        <dbReference type="RuleBase" id="RU003915"/>
    </source>
</evidence>
<dbReference type="Proteomes" id="UP000536179">
    <property type="component" value="Unassembled WGS sequence"/>
</dbReference>
<feature type="domain" description="PPIase FKBP-type" evidence="7">
    <location>
        <begin position="134"/>
        <end position="220"/>
    </location>
</feature>
<sequence>MTTSTSGQDTDTKVDDTVGYFLGFSVGQSFSQQGFQAEDFTMAGMQQGLSDALAGDAPSLSDEELAEVQGKIQAIIQKRQSARAEEMRKQAVLNLEKSKVWMDQNSKADGVKDLAEGIQFKVISEGEGGSPSPQDTVRVHYTGKLTNGEVFDSSVARGEPAEFPVNGVIQGWQLALQKMKVGSKWMLFIPPNMAYGERGSMPKIGPNEVLIFEVELLEIL</sequence>
<dbReference type="SUPFAM" id="SSF54534">
    <property type="entry name" value="FKBP-like"/>
    <property type="match status" value="1"/>
</dbReference>
<dbReference type="PANTHER" id="PTHR43811:SF19">
    <property type="entry name" value="39 KDA FK506-BINDING NUCLEAR PROTEIN"/>
    <property type="match status" value="1"/>
</dbReference>
<dbReference type="Gene3D" id="3.10.50.40">
    <property type="match status" value="1"/>
</dbReference>
<evidence type="ECO:0000256" key="2">
    <source>
        <dbReference type="ARBA" id="ARBA00006577"/>
    </source>
</evidence>
<evidence type="ECO:0000256" key="5">
    <source>
        <dbReference type="PROSITE-ProRule" id="PRU00277"/>
    </source>
</evidence>
<keyword evidence="3 5" id="KW-0697">Rotamase</keyword>
<organism evidence="8 9">
    <name type="scientific">Aporhodopirellula rubra</name>
    <dbReference type="NCBI Taxonomy" id="980271"/>
    <lineage>
        <taxon>Bacteria</taxon>
        <taxon>Pseudomonadati</taxon>
        <taxon>Planctomycetota</taxon>
        <taxon>Planctomycetia</taxon>
        <taxon>Pirellulales</taxon>
        <taxon>Pirellulaceae</taxon>
        <taxon>Aporhodopirellula</taxon>
    </lineage>
</organism>
<keyword evidence="9" id="KW-1185">Reference proteome</keyword>
<dbReference type="GO" id="GO:0003755">
    <property type="term" value="F:peptidyl-prolyl cis-trans isomerase activity"/>
    <property type="evidence" value="ECO:0007669"/>
    <property type="project" value="UniProtKB-UniRule"/>
</dbReference>
<name>A0A7W5H834_9BACT</name>
<dbReference type="InterPro" id="IPR046357">
    <property type="entry name" value="PPIase_dom_sf"/>
</dbReference>
<dbReference type="Gene3D" id="1.10.287.460">
    <property type="entry name" value="Peptidyl-prolyl cis-trans isomerase, FKBP-type, N-terminal domain"/>
    <property type="match status" value="1"/>
</dbReference>
<dbReference type="Pfam" id="PF00254">
    <property type="entry name" value="FKBP_C"/>
    <property type="match status" value="1"/>
</dbReference>
<keyword evidence="4 5" id="KW-0413">Isomerase</keyword>
<evidence type="ECO:0000259" key="7">
    <source>
        <dbReference type="PROSITE" id="PS50059"/>
    </source>
</evidence>
<gene>
    <name evidence="8" type="ORF">FHS27_004477</name>
</gene>
<dbReference type="Pfam" id="PF01346">
    <property type="entry name" value="FKBP_N"/>
    <property type="match status" value="1"/>
</dbReference>
<dbReference type="InterPro" id="IPR036944">
    <property type="entry name" value="PPIase_FKBP_N_sf"/>
</dbReference>
<dbReference type="InterPro" id="IPR001179">
    <property type="entry name" value="PPIase_FKBP_dom"/>
</dbReference>
<dbReference type="FunFam" id="3.10.50.40:FF:000006">
    <property type="entry name" value="Peptidyl-prolyl cis-trans isomerase"/>
    <property type="match status" value="1"/>
</dbReference>
<evidence type="ECO:0000256" key="1">
    <source>
        <dbReference type="ARBA" id="ARBA00000971"/>
    </source>
</evidence>
<dbReference type="AlphaFoldDB" id="A0A7W5H834"/>
<dbReference type="GO" id="GO:0006457">
    <property type="term" value="P:protein folding"/>
    <property type="evidence" value="ECO:0007669"/>
    <property type="project" value="InterPro"/>
</dbReference>
<dbReference type="InterPro" id="IPR000774">
    <property type="entry name" value="PPIase_FKBP_N"/>
</dbReference>
<dbReference type="EMBL" id="JACHXU010000017">
    <property type="protein sequence ID" value="MBB3208645.1"/>
    <property type="molecule type" value="Genomic_DNA"/>
</dbReference>
<evidence type="ECO:0000313" key="8">
    <source>
        <dbReference type="EMBL" id="MBB3208645.1"/>
    </source>
</evidence>
<evidence type="ECO:0000313" key="9">
    <source>
        <dbReference type="Proteomes" id="UP000536179"/>
    </source>
</evidence>
<evidence type="ECO:0000256" key="3">
    <source>
        <dbReference type="ARBA" id="ARBA00023110"/>
    </source>
</evidence>
<comment type="caution">
    <text evidence="8">The sequence shown here is derived from an EMBL/GenBank/DDBJ whole genome shotgun (WGS) entry which is preliminary data.</text>
</comment>
<dbReference type="PROSITE" id="PS50059">
    <property type="entry name" value="FKBP_PPIASE"/>
    <property type="match status" value="1"/>
</dbReference>
<protein>
    <recommendedName>
        <fullName evidence="6">Peptidyl-prolyl cis-trans isomerase</fullName>
        <ecNumber evidence="6">5.2.1.8</ecNumber>
    </recommendedName>
</protein>
<comment type="catalytic activity">
    <reaction evidence="1 5 6">
        <text>[protein]-peptidylproline (omega=180) = [protein]-peptidylproline (omega=0)</text>
        <dbReference type="Rhea" id="RHEA:16237"/>
        <dbReference type="Rhea" id="RHEA-COMP:10747"/>
        <dbReference type="Rhea" id="RHEA-COMP:10748"/>
        <dbReference type="ChEBI" id="CHEBI:83833"/>
        <dbReference type="ChEBI" id="CHEBI:83834"/>
        <dbReference type="EC" id="5.2.1.8"/>
    </reaction>
</comment>
<comment type="similarity">
    <text evidence="2 6">Belongs to the FKBP-type PPIase family.</text>
</comment>
<proteinExistence type="inferred from homology"/>
<dbReference type="EC" id="5.2.1.8" evidence="6"/>
<dbReference type="PANTHER" id="PTHR43811">
    <property type="entry name" value="FKBP-TYPE PEPTIDYL-PROLYL CIS-TRANS ISOMERASE FKPA"/>
    <property type="match status" value="1"/>
</dbReference>
<dbReference type="RefSeq" id="WP_184306803.1">
    <property type="nucleotide sequence ID" value="NZ_JACHXU010000017.1"/>
</dbReference>
<reference evidence="8 9" key="1">
    <citation type="submission" date="2020-08" db="EMBL/GenBank/DDBJ databases">
        <title>Genomic Encyclopedia of Type Strains, Phase III (KMG-III): the genomes of soil and plant-associated and newly described type strains.</title>
        <authorList>
            <person name="Whitman W."/>
        </authorList>
    </citation>
    <scope>NUCLEOTIDE SEQUENCE [LARGE SCALE GENOMIC DNA]</scope>
    <source>
        <strain evidence="8 9">CECT 8075</strain>
    </source>
</reference>
<accession>A0A7W5H834</accession>